<organism evidence="1 2">
    <name type="scientific">Suillus plorans</name>
    <dbReference type="NCBI Taxonomy" id="116603"/>
    <lineage>
        <taxon>Eukaryota</taxon>
        <taxon>Fungi</taxon>
        <taxon>Dikarya</taxon>
        <taxon>Basidiomycota</taxon>
        <taxon>Agaricomycotina</taxon>
        <taxon>Agaricomycetes</taxon>
        <taxon>Agaricomycetidae</taxon>
        <taxon>Boletales</taxon>
        <taxon>Suillineae</taxon>
        <taxon>Suillaceae</taxon>
        <taxon>Suillus</taxon>
    </lineage>
</organism>
<dbReference type="OrthoDB" id="3269947at2759"/>
<dbReference type="EMBL" id="JABBWE010000047">
    <property type="protein sequence ID" value="KAG1790830.1"/>
    <property type="molecule type" value="Genomic_DNA"/>
</dbReference>
<protein>
    <submittedName>
        <fullName evidence="1">Uncharacterized protein</fullName>
    </submittedName>
</protein>
<accession>A0A9P7DFS8</accession>
<dbReference type="RefSeq" id="XP_041157763.1">
    <property type="nucleotide sequence ID" value="XM_041311290.1"/>
</dbReference>
<sequence>MKSESRKYIDLIYGVTSNYQVSWDLPIEIRVGDYGMNNDSTGEFEVFGNIYADKIIDMTDPALCPVEEEGEDSLIVKSEGVIARDLSTNTEAAVPGAANVALKVEFEFDGRKQAAVLVMYKPRYISFPKNERIIELLNSIPDVLKGKYVISEVTTCAAFMMYLSPNRPEKCSVTFCATGPTAPGVNARGWSAYGISREGYPTAKYVPLYRLIKPRSKF</sequence>
<evidence type="ECO:0000313" key="1">
    <source>
        <dbReference type="EMBL" id="KAG1790830.1"/>
    </source>
</evidence>
<name>A0A9P7DFS8_9AGAM</name>
<evidence type="ECO:0000313" key="2">
    <source>
        <dbReference type="Proteomes" id="UP000719766"/>
    </source>
</evidence>
<keyword evidence="2" id="KW-1185">Reference proteome</keyword>
<dbReference type="Proteomes" id="UP000719766">
    <property type="component" value="Unassembled WGS sequence"/>
</dbReference>
<reference evidence="1" key="1">
    <citation type="journal article" date="2020" name="New Phytol.">
        <title>Comparative genomics reveals dynamic genome evolution in host specialist ectomycorrhizal fungi.</title>
        <authorList>
            <person name="Lofgren L.A."/>
            <person name="Nguyen N.H."/>
            <person name="Vilgalys R."/>
            <person name="Ruytinx J."/>
            <person name="Liao H.L."/>
            <person name="Branco S."/>
            <person name="Kuo A."/>
            <person name="LaButti K."/>
            <person name="Lipzen A."/>
            <person name="Andreopoulos W."/>
            <person name="Pangilinan J."/>
            <person name="Riley R."/>
            <person name="Hundley H."/>
            <person name="Na H."/>
            <person name="Barry K."/>
            <person name="Grigoriev I.V."/>
            <person name="Stajich J.E."/>
            <person name="Kennedy P.G."/>
        </authorList>
    </citation>
    <scope>NUCLEOTIDE SEQUENCE</scope>
    <source>
        <strain evidence="1">S12</strain>
    </source>
</reference>
<comment type="caution">
    <text evidence="1">The sequence shown here is derived from an EMBL/GenBank/DDBJ whole genome shotgun (WGS) entry which is preliminary data.</text>
</comment>
<gene>
    <name evidence="1" type="ORF">HD556DRAFT_680877</name>
</gene>
<proteinExistence type="predicted"/>
<dbReference type="GeneID" id="64605054"/>
<dbReference type="AlphaFoldDB" id="A0A9P7DFS8"/>